<dbReference type="AlphaFoldDB" id="A0A6A5TSN4"/>
<organism evidence="4 5">
    <name type="scientific">Byssothecium circinans</name>
    <dbReference type="NCBI Taxonomy" id="147558"/>
    <lineage>
        <taxon>Eukaryota</taxon>
        <taxon>Fungi</taxon>
        <taxon>Dikarya</taxon>
        <taxon>Ascomycota</taxon>
        <taxon>Pezizomycotina</taxon>
        <taxon>Dothideomycetes</taxon>
        <taxon>Pleosporomycetidae</taxon>
        <taxon>Pleosporales</taxon>
        <taxon>Massarineae</taxon>
        <taxon>Massarinaceae</taxon>
        <taxon>Byssothecium</taxon>
    </lineage>
</organism>
<evidence type="ECO:0000256" key="1">
    <source>
        <dbReference type="SAM" id="MobiDB-lite"/>
    </source>
</evidence>
<evidence type="ECO:0000313" key="4">
    <source>
        <dbReference type="EMBL" id="KAF1955675.1"/>
    </source>
</evidence>
<feature type="transmembrane region" description="Helical" evidence="2">
    <location>
        <begin position="210"/>
        <end position="234"/>
    </location>
</feature>
<accession>A0A6A5TSN4</accession>
<feature type="region of interest" description="Disordered" evidence="1">
    <location>
        <begin position="238"/>
        <end position="302"/>
    </location>
</feature>
<keyword evidence="3" id="KW-0732">Signal</keyword>
<feature type="compositionally biased region" description="Low complexity" evidence="1">
    <location>
        <begin position="177"/>
        <end position="198"/>
    </location>
</feature>
<evidence type="ECO:0000313" key="5">
    <source>
        <dbReference type="Proteomes" id="UP000800035"/>
    </source>
</evidence>
<feature type="signal peptide" evidence="3">
    <location>
        <begin position="1"/>
        <end position="30"/>
    </location>
</feature>
<dbReference type="OrthoDB" id="5215637at2759"/>
<evidence type="ECO:0000256" key="2">
    <source>
        <dbReference type="SAM" id="Phobius"/>
    </source>
</evidence>
<name>A0A6A5TSN4_9PLEO</name>
<keyword evidence="5" id="KW-1185">Reference proteome</keyword>
<evidence type="ECO:0000256" key="3">
    <source>
        <dbReference type="SAM" id="SignalP"/>
    </source>
</evidence>
<proteinExistence type="predicted"/>
<feature type="region of interest" description="Disordered" evidence="1">
    <location>
        <begin position="177"/>
        <end position="202"/>
    </location>
</feature>
<keyword evidence="2" id="KW-0472">Membrane</keyword>
<feature type="chain" id="PRO_5025438342" description="Mid2 domain-containing protein" evidence="3">
    <location>
        <begin position="31"/>
        <end position="302"/>
    </location>
</feature>
<dbReference type="Proteomes" id="UP000800035">
    <property type="component" value="Unassembled WGS sequence"/>
</dbReference>
<sequence length="302" mass="31177">MAGSHSYSMRRRSILLAVLSVISLARLSSATCYDHNSKPLGPEFQPCSNVAGEVSMCCATNRKNPAGGMLANGVTSERCLPNGLCQAESFNETSKARSTDYWRNGCTANPVDKTKCLADVCVGKSDSGNAQGSAALTPCDGTPTSEFWCCAKNSTACCSTDQKIRLPAILGQSASASSSPAVASPTSQPASSPAAAAPRAGGPKPLSPGAILAISLAIIVVLGAFIGTIVVLTMRKNERRKAERGQGASTADGTGAGAGPPEYYRSEASALPLSQGYNMHDKPLPNRPMPALGYPARHSRIG</sequence>
<keyword evidence="2" id="KW-0812">Transmembrane</keyword>
<keyword evidence="2" id="KW-1133">Transmembrane helix</keyword>
<dbReference type="EMBL" id="ML976993">
    <property type="protein sequence ID" value="KAF1955675.1"/>
    <property type="molecule type" value="Genomic_DNA"/>
</dbReference>
<reference evidence="4" key="1">
    <citation type="journal article" date="2020" name="Stud. Mycol.">
        <title>101 Dothideomycetes genomes: a test case for predicting lifestyles and emergence of pathogens.</title>
        <authorList>
            <person name="Haridas S."/>
            <person name="Albert R."/>
            <person name="Binder M."/>
            <person name="Bloem J."/>
            <person name="Labutti K."/>
            <person name="Salamov A."/>
            <person name="Andreopoulos B."/>
            <person name="Baker S."/>
            <person name="Barry K."/>
            <person name="Bills G."/>
            <person name="Bluhm B."/>
            <person name="Cannon C."/>
            <person name="Castanera R."/>
            <person name="Culley D."/>
            <person name="Daum C."/>
            <person name="Ezra D."/>
            <person name="Gonzalez J."/>
            <person name="Henrissat B."/>
            <person name="Kuo A."/>
            <person name="Liang C."/>
            <person name="Lipzen A."/>
            <person name="Lutzoni F."/>
            <person name="Magnuson J."/>
            <person name="Mondo S."/>
            <person name="Nolan M."/>
            <person name="Ohm R."/>
            <person name="Pangilinan J."/>
            <person name="Park H.-J."/>
            <person name="Ramirez L."/>
            <person name="Alfaro M."/>
            <person name="Sun H."/>
            <person name="Tritt A."/>
            <person name="Yoshinaga Y."/>
            <person name="Zwiers L.-H."/>
            <person name="Turgeon B."/>
            <person name="Goodwin S."/>
            <person name="Spatafora J."/>
            <person name="Crous P."/>
            <person name="Grigoriev I."/>
        </authorList>
    </citation>
    <scope>NUCLEOTIDE SEQUENCE</scope>
    <source>
        <strain evidence="4">CBS 675.92</strain>
    </source>
</reference>
<evidence type="ECO:0008006" key="6">
    <source>
        <dbReference type="Google" id="ProtNLM"/>
    </source>
</evidence>
<protein>
    <recommendedName>
        <fullName evidence="6">Mid2 domain-containing protein</fullName>
    </recommendedName>
</protein>
<gene>
    <name evidence="4" type="ORF">CC80DRAFT_535760</name>
</gene>